<comment type="caution">
    <text evidence="2">The sequence shown here is derived from an EMBL/GenBank/DDBJ whole genome shotgun (WGS) entry which is preliminary data.</text>
</comment>
<organism evidence="2">
    <name type="scientific">Tanacetum cinerariifolium</name>
    <name type="common">Dalmatian daisy</name>
    <name type="synonym">Chrysanthemum cinerariifolium</name>
    <dbReference type="NCBI Taxonomy" id="118510"/>
    <lineage>
        <taxon>Eukaryota</taxon>
        <taxon>Viridiplantae</taxon>
        <taxon>Streptophyta</taxon>
        <taxon>Embryophyta</taxon>
        <taxon>Tracheophyta</taxon>
        <taxon>Spermatophyta</taxon>
        <taxon>Magnoliopsida</taxon>
        <taxon>eudicotyledons</taxon>
        <taxon>Gunneridae</taxon>
        <taxon>Pentapetalae</taxon>
        <taxon>asterids</taxon>
        <taxon>campanulids</taxon>
        <taxon>Asterales</taxon>
        <taxon>Asteraceae</taxon>
        <taxon>Asteroideae</taxon>
        <taxon>Anthemideae</taxon>
        <taxon>Anthemidinae</taxon>
        <taxon>Tanacetum</taxon>
    </lineage>
</organism>
<proteinExistence type="predicted"/>
<protein>
    <submittedName>
        <fullName evidence="2">Uncharacterized protein</fullName>
    </submittedName>
</protein>
<evidence type="ECO:0000256" key="1">
    <source>
        <dbReference type="SAM" id="MobiDB-lite"/>
    </source>
</evidence>
<gene>
    <name evidence="2" type="ORF">Tci_025654</name>
</gene>
<feature type="region of interest" description="Disordered" evidence="1">
    <location>
        <begin position="108"/>
        <end position="132"/>
    </location>
</feature>
<sequence>MANLEFYDKHNMVAFLKKPQGNAHGISTLPTTKFFKQLALMGKTRTNTRRISIRIPQSNVPSSVADKAIIKEMHDGLGRFTTIASSLEAEQGSGGPECHVTMRDSPIQARPKRLSNMPNEPPLRKGDTSQSGEGSMQLLELMDICTKLSDKVTALEDELKMTKVVYNKALITLTKRVKKLEKNLKHKRRRAVIDFSEDEEATEHIIESDDTDEETLAKTLVSIKKSAAEDKGKAIMQESEPPKKIKKKEMIQISLDKEISQRQKKQDDPEELTLMDYVEVISDSKEVINVIPLAVKYPIVNWKSYCKGDVGYYEMLRADRSYKTYIFFSDMLNDFDREDLIVLYRLFNEKYASTRPSFDDLML</sequence>
<reference evidence="2" key="1">
    <citation type="journal article" date="2019" name="Sci. Rep.">
        <title>Draft genome of Tanacetum cinerariifolium, the natural source of mosquito coil.</title>
        <authorList>
            <person name="Yamashiro T."/>
            <person name="Shiraishi A."/>
            <person name="Satake H."/>
            <person name="Nakayama K."/>
        </authorList>
    </citation>
    <scope>NUCLEOTIDE SEQUENCE</scope>
</reference>
<name>A0A6L2KWM7_TANCI</name>
<accession>A0A6L2KWM7</accession>
<evidence type="ECO:0000313" key="2">
    <source>
        <dbReference type="EMBL" id="GEU53676.1"/>
    </source>
</evidence>
<dbReference type="EMBL" id="BKCJ010003210">
    <property type="protein sequence ID" value="GEU53676.1"/>
    <property type="molecule type" value="Genomic_DNA"/>
</dbReference>
<dbReference type="AlphaFoldDB" id="A0A6L2KWM7"/>